<gene>
    <name evidence="1" type="ORF">J2Z32_002902</name>
</gene>
<dbReference type="Proteomes" id="UP001519272">
    <property type="component" value="Unassembled WGS sequence"/>
</dbReference>
<dbReference type="RefSeq" id="WP_280921147.1">
    <property type="nucleotide sequence ID" value="NZ_JAGGKG010000014.1"/>
</dbReference>
<keyword evidence="2" id="KW-1185">Reference proteome</keyword>
<accession>A0ABS4FV71</accession>
<protein>
    <submittedName>
        <fullName evidence="1">Uncharacterized protein</fullName>
    </submittedName>
</protein>
<evidence type="ECO:0000313" key="1">
    <source>
        <dbReference type="EMBL" id="MBP1906253.1"/>
    </source>
</evidence>
<sequence length="41" mass="4577">MDKVILHLCIENNKGRRPILLTVKIQAFSSEIDSGAILLLN</sequence>
<comment type="caution">
    <text evidence="1">The sequence shown here is derived from an EMBL/GenBank/DDBJ whole genome shotgun (WGS) entry which is preliminary data.</text>
</comment>
<organism evidence="1 2">
    <name type="scientific">Paenibacillus turicensis</name>
    <dbReference type="NCBI Taxonomy" id="160487"/>
    <lineage>
        <taxon>Bacteria</taxon>
        <taxon>Bacillati</taxon>
        <taxon>Bacillota</taxon>
        <taxon>Bacilli</taxon>
        <taxon>Bacillales</taxon>
        <taxon>Paenibacillaceae</taxon>
        <taxon>Paenibacillus</taxon>
    </lineage>
</organism>
<proteinExistence type="predicted"/>
<dbReference type="EMBL" id="JAGGKG010000014">
    <property type="protein sequence ID" value="MBP1906253.1"/>
    <property type="molecule type" value="Genomic_DNA"/>
</dbReference>
<evidence type="ECO:0000313" key="2">
    <source>
        <dbReference type="Proteomes" id="UP001519272"/>
    </source>
</evidence>
<name>A0ABS4FV71_9BACL</name>
<reference evidence="1 2" key="1">
    <citation type="submission" date="2021-03" db="EMBL/GenBank/DDBJ databases">
        <title>Genomic Encyclopedia of Type Strains, Phase IV (KMG-IV): sequencing the most valuable type-strain genomes for metagenomic binning, comparative biology and taxonomic classification.</title>
        <authorList>
            <person name="Goeker M."/>
        </authorList>
    </citation>
    <scope>NUCLEOTIDE SEQUENCE [LARGE SCALE GENOMIC DNA]</scope>
    <source>
        <strain evidence="1 2">DSM 14349</strain>
    </source>
</reference>